<dbReference type="GO" id="GO:0046464">
    <property type="term" value="P:acylglycerol catabolic process"/>
    <property type="evidence" value="ECO:0007669"/>
    <property type="project" value="TreeGrafter"/>
</dbReference>
<dbReference type="HOGENOM" id="CLU_020336_13_2_0"/>
<dbReference type="eggNOG" id="COG0508">
    <property type="taxonomic scope" value="Bacteria"/>
</dbReference>
<dbReference type="InterPro" id="IPR050266">
    <property type="entry name" value="AB_hydrolase_sf"/>
</dbReference>
<dbReference type="InterPro" id="IPR011053">
    <property type="entry name" value="Single_hybrid_motif"/>
</dbReference>
<accession>D1C9Y3</accession>
<feature type="domain" description="Lipoyl-binding" evidence="3">
    <location>
        <begin position="7"/>
        <end position="82"/>
    </location>
</feature>
<dbReference type="GO" id="GO:0047372">
    <property type="term" value="F:monoacylglycerol lipase activity"/>
    <property type="evidence" value="ECO:0007669"/>
    <property type="project" value="TreeGrafter"/>
</dbReference>
<dbReference type="AlphaFoldDB" id="D1C9Y3"/>
<gene>
    <name evidence="4" type="ordered locus">Sthe_3226</name>
</gene>
<dbReference type="PRINTS" id="PR00111">
    <property type="entry name" value="ABHYDROLASE"/>
</dbReference>
<dbReference type="PANTHER" id="PTHR43798">
    <property type="entry name" value="MONOACYLGLYCEROL LIPASE"/>
    <property type="match status" value="1"/>
</dbReference>
<evidence type="ECO:0000313" key="5">
    <source>
        <dbReference type="Proteomes" id="UP000002027"/>
    </source>
</evidence>
<dbReference type="EMBL" id="CP001824">
    <property type="protein sequence ID" value="ACZ40626.1"/>
    <property type="molecule type" value="Genomic_DNA"/>
</dbReference>
<dbReference type="InterPro" id="IPR000089">
    <property type="entry name" value="Biotin_lipoyl"/>
</dbReference>
<sequence length="376" mass="39649">MTTETQVIKLTMPKWGLSMTEGRLVSWLVDEGSTIRPGDEVAEVETEKINGVVEAPAGGILRRRVAEPGQVIPVGGMLGIIADEATPDEAIQELIAEFEATFVPPAEAGDTGPVPEQVTVGDRTIRYLRHGEDGPAVILIHGFGGDLNTWLFNQEALAGGRTVYALDLPGHGGSSKDVGDGSLDVLAGTVAGFMDALGIERAHLAGHSMGGATAMAVATAHPERVASLTLIASAGLGPEINGDFIEGFIAAGSRRQMTPVLTMLFADQSLVTRQFVEDTLRSKRIDGVDQALRTLADRLFPGGRQATVLAPALAGLDVPVLGIWGREDQILPVDHANALPSHARVEIIEGKGHSVQMEAASEVTRLIDRFLAEVDA</sequence>
<evidence type="ECO:0000256" key="2">
    <source>
        <dbReference type="ARBA" id="ARBA00022823"/>
    </source>
</evidence>
<dbReference type="GO" id="GO:0016020">
    <property type="term" value="C:membrane"/>
    <property type="evidence" value="ECO:0007669"/>
    <property type="project" value="TreeGrafter"/>
</dbReference>
<organism evidence="4 5">
    <name type="scientific">Sphaerobacter thermophilus (strain ATCC 49802 / DSM 20745 / KCCM 41009 / NCIMB 13125 / S 6022)</name>
    <dbReference type="NCBI Taxonomy" id="479434"/>
    <lineage>
        <taxon>Bacteria</taxon>
        <taxon>Pseudomonadati</taxon>
        <taxon>Thermomicrobiota</taxon>
        <taxon>Thermomicrobia</taxon>
        <taxon>Sphaerobacterales</taxon>
        <taxon>Sphaerobacterineae</taxon>
        <taxon>Sphaerobacteraceae</taxon>
        <taxon>Sphaerobacter</taxon>
    </lineage>
</organism>
<dbReference type="PROSITE" id="PS00189">
    <property type="entry name" value="LIPOYL"/>
    <property type="match status" value="1"/>
</dbReference>
<dbReference type="InterPro" id="IPR003016">
    <property type="entry name" value="2-oxoA_DH_lipoyl-BS"/>
</dbReference>
<dbReference type="STRING" id="479434.Sthe_3226"/>
<dbReference type="RefSeq" id="WP_012873661.1">
    <property type="nucleotide sequence ID" value="NC_013524.1"/>
</dbReference>
<dbReference type="eggNOG" id="COG2267">
    <property type="taxonomic scope" value="Bacteria"/>
</dbReference>
<dbReference type="Pfam" id="PF00561">
    <property type="entry name" value="Abhydrolase_1"/>
    <property type="match status" value="1"/>
</dbReference>
<dbReference type="Gene3D" id="2.40.50.100">
    <property type="match status" value="1"/>
</dbReference>
<dbReference type="NCBIfam" id="NF011457">
    <property type="entry name" value="PRK14875.1"/>
    <property type="match status" value="1"/>
</dbReference>
<dbReference type="PROSITE" id="PS50968">
    <property type="entry name" value="BIOTINYL_LIPOYL"/>
    <property type="match status" value="1"/>
</dbReference>
<dbReference type="ESTHER" id="sphtd-d1c9y3">
    <property type="family name" value="AcoC_BiotinLipoyl-ABH"/>
</dbReference>
<reference evidence="4 5" key="2">
    <citation type="journal article" date="2010" name="Stand. Genomic Sci.">
        <title>Complete genome sequence of Desulfohalobium retbaense type strain (HR(100)).</title>
        <authorList>
            <person name="Spring S."/>
            <person name="Nolan M."/>
            <person name="Lapidus A."/>
            <person name="Glavina Del Rio T."/>
            <person name="Copeland A."/>
            <person name="Tice H."/>
            <person name="Cheng J.F."/>
            <person name="Lucas S."/>
            <person name="Land M."/>
            <person name="Chen F."/>
            <person name="Bruce D."/>
            <person name="Goodwin L."/>
            <person name="Pitluck S."/>
            <person name="Ivanova N."/>
            <person name="Mavromatis K."/>
            <person name="Mikhailova N."/>
            <person name="Pati A."/>
            <person name="Chen A."/>
            <person name="Palaniappan K."/>
            <person name="Hauser L."/>
            <person name="Chang Y.J."/>
            <person name="Jeffries C.D."/>
            <person name="Munk C."/>
            <person name="Kiss H."/>
            <person name="Chain P."/>
            <person name="Han C."/>
            <person name="Brettin T."/>
            <person name="Detter J.C."/>
            <person name="Schuler E."/>
            <person name="Goker M."/>
            <person name="Rohde M."/>
            <person name="Bristow J."/>
            <person name="Eisen J.A."/>
            <person name="Markowitz V."/>
            <person name="Hugenholtz P."/>
            <person name="Kyrpides N.C."/>
            <person name="Klenk H.P."/>
        </authorList>
    </citation>
    <scope>NUCLEOTIDE SEQUENCE [LARGE SCALE GENOMIC DNA]</scope>
    <source>
        <strain evidence="5">ATCC 49802 / DSM 20745 / S 6022</strain>
    </source>
</reference>
<evidence type="ECO:0000256" key="1">
    <source>
        <dbReference type="ARBA" id="ARBA00001938"/>
    </source>
</evidence>
<dbReference type="PANTHER" id="PTHR43798:SF5">
    <property type="entry name" value="MONOACYLGLYCEROL LIPASE ABHD6"/>
    <property type="match status" value="1"/>
</dbReference>
<dbReference type="SUPFAM" id="SSF53474">
    <property type="entry name" value="alpha/beta-Hydrolases"/>
    <property type="match status" value="1"/>
</dbReference>
<keyword evidence="4" id="KW-0378">Hydrolase</keyword>
<protein>
    <submittedName>
        <fullName evidence="4">Alpha/beta hydrolase fold protein</fullName>
    </submittedName>
</protein>
<dbReference type="InterPro" id="IPR000073">
    <property type="entry name" value="AB_hydrolase_1"/>
</dbReference>
<proteinExistence type="predicted"/>
<comment type="cofactor">
    <cofactor evidence="1">
        <name>(R)-lipoate</name>
        <dbReference type="ChEBI" id="CHEBI:83088"/>
    </cofactor>
</comment>
<dbReference type="SUPFAM" id="SSF51230">
    <property type="entry name" value="Single hybrid motif"/>
    <property type="match status" value="1"/>
</dbReference>
<dbReference type="InParanoid" id="D1C9Y3"/>
<evidence type="ECO:0000259" key="3">
    <source>
        <dbReference type="PROSITE" id="PS50968"/>
    </source>
</evidence>
<dbReference type="Pfam" id="PF00364">
    <property type="entry name" value="Biotin_lipoyl"/>
    <property type="match status" value="1"/>
</dbReference>
<keyword evidence="5" id="KW-1185">Reference proteome</keyword>
<reference evidence="5" key="1">
    <citation type="submission" date="2009-11" db="EMBL/GenBank/DDBJ databases">
        <title>The complete chromosome 2 of Sphaerobacter thermophilus DSM 20745.</title>
        <authorList>
            <person name="Lucas S."/>
            <person name="Copeland A."/>
            <person name="Lapidus A."/>
            <person name="Glavina del Rio T."/>
            <person name="Dalin E."/>
            <person name="Tice H."/>
            <person name="Bruce D."/>
            <person name="Goodwin L."/>
            <person name="Pitluck S."/>
            <person name="Kyrpides N."/>
            <person name="Mavromatis K."/>
            <person name="Ivanova N."/>
            <person name="Mikhailova N."/>
            <person name="LaButti K.M."/>
            <person name="Clum A."/>
            <person name="Sun H.I."/>
            <person name="Brettin T."/>
            <person name="Detter J.C."/>
            <person name="Han C."/>
            <person name="Larimer F."/>
            <person name="Land M."/>
            <person name="Hauser L."/>
            <person name="Markowitz V."/>
            <person name="Cheng J.F."/>
            <person name="Hugenholtz P."/>
            <person name="Woyke T."/>
            <person name="Wu D."/>
            <person name="Steenblock K."/>
            <person name="Schneider S."/>
            <person name="Pukall R."/>
            <person name="Goeker M."/>
            <person name="Klenk H.P."/>
            <person name="Eisen J.A."/>
        </authorList>
    </citation>
    <scope>NUCLEOTIDE SEQUENCE [LARGE SCALE GENOMIC DNA]</scope>
    <source>
        <strain evidence="5">ATCC 49802 / DSM 20745 / S 6022</strain>
    </source>
</reference>
<name>D1C9Y3_SPHTD</name>
<keyword evidence="2" id="KW-0450">Lipoyl</keyword>
<dbReference type="KEGG" id="sti:Sthe_3226"/>
<dbReference type="InterPro" id="IPR029058">
    <property type="entry name" value="AB_hydrolase_fold"/>
</dbReference>
<dbReference type="Proteomes" id="UP000002027">
    <property type="component" value="Chromosome 2"/>
</dbReference>
<dbReference type="Gene3D" id="3.40.50.1820">
    <property type="entry name" value="alpha/beta hydrolase"/>
    <property type="match status" value="1"/>
</dbReference>
<dbReference type="OrthoDB" id="9808398at2"/>
<dbReference type="CDD" id="cd06849">
    <property type="entry name" value="lipoyl_domain"/>
    <property type="match status" value="1"/>
</dbReference>
<evidence type="ECO:0000313" key="4">
    <source>
        <dbReference type="EMBL" id="ACZ40626.1"/>
    </source>
</evidence>